<dbReference type="Gene3D" id="3.30.530.20">
    <property type="match status" value="1"/>
</dbReference>
<dbReference type="EMBL" id="BBYQ01000102">
    <property type="protein sequence ID" value="GAP31068.1"/>
    <property type="molecule type" value="Genomic_DNA"/>
</dbReference>
<dbReference type="SUPFAM" id="SSF55961">
    <property type="entry name" value="Bet v1-like"/>
    <property type="match status" value="1"/>
</dbReference>
<organism evidence="2 3">
    <name type="scientific">Nocardia seriolae</name>
    <dbReference type="NCBI Taxonomy" id="37332"/>
    <lineage>
        <taxon>Bacteria</taxon>
        <taxon>Bacillati</taxon>
        <taxon>Actinomycetota</taxon>
        <taxon>Actinomycetes</taxon>
        <taxon>Mycobacteriales</taxon>
        <taxon>Nocardiaceae</taxon>
        <taxon>Nocardia</taxon>
    </lineage>
</organism>
<dbReference type="KEGG" id="nsr:NS506_06032"/>
<dbReference type="RefSeq" id="WP_033089638.1">
    <property type="nucleotide sequence ID" value="NZ_AP017900.1"/>
</dbReference>
<reference evidence="1 4" key="3">
    <citation type="submission" date="2016-10" db="EMBL/GenBank/DDBJ databases">
        <title>Genome sequence of Nocardia seriolae strain EM150506, isolated from Anguila japonica.</title>
        <authorList>
            <person name="Han H.-J."/>
        </authorList>
    </citation>
    <scope>NUCLEOTIDE SEQUENCE [LARGE SCALE GENOMIC DNA]</scope>
    <source>
        <strain evidence="1 4">EM150506</strain>
    </source>
</reference>
<evidence type="ECO:0000313" key="1">
    <source>
        <dbReference type="EMBL" id="APB00069.1"/>
    </source>
</evidence>
<dbReference type="OrthoDB" id="4546998at2"/>
<dbReference type="Proteomes" id="UP000180166">
    <property type="component" value="Chromosome"/>
</dbReference>
<gene>
    <name evidence="1" type="ORF">NS506_06032</name>
    <name evidence="2" type="ORF">NSK11_contig00102-0027</name>
</gene>
<proteinExistence type="predicted"/>
<protein>
    <submittedName>
        <fullName evidence="2">Uncharacterized protein</fullName>
    </submittedName>
</protein>
<dbReference type="Pfam" id="PF10604">
    <property type="entry name" value="Polyketide_cyc2"/>
    <property type="match status" value="1"/>
</dbReference>
<dbReference type="EMBL" id="CP017839">
    <property type="protein sequence ID" value="APB00069.1"/>
    <property type="molecule type" value="Genomic_DNA"/>
</dbReference>
<dbReference type="InterPro" id="IPR023393">
    <property type="entry name" value="START-like_dom_sf"/>
</dbReference>
<name>A0A0B8NKA5_9NOCA</name>
<dbReference type="AlphaFoldDB" id="A0A0B8NKA5"/>
<reference evidence="3" key="1">
    <citation type="submission" date="2015-07" db="EMBL/GenBank/DDBJ databases">
        <title>Nocardia seriolae U-1 whole genome shotgun sequence.</title>
        <authorList>
            <person name="Imajoh M."/>
            <person name="Fukumoto Y."/>
            <person name="Sukeda M."/>
            <person name="Yamane J."/>
            <person name="Yamasaki K."/>
            <person name="Shimizu M."/>
            <person name="Ohnishi K."/>
            <person name="Oshima S."/>
        </authorList>
    </citation>
    <scope>NUCLEOTIDE SEQUENCE [LARGE SCALE GENOMIC DNA]</scope>
    <source>
        <strain evidence="3">U-1</strain>
    </source>
</reference>
<dbReference type="InterPro" id="IPR019587">
    <property type="entry name" value="Polyketide_cyclase/dehydratase"/>
</dbReference>
<evidence type="ECO:0000313" key="4">
    <source>
        <dbReference type="Proteomes" id="UP000180166"/>
    </source>
</evidence>
<dbReference type="Proteomes" id="UP000037179">
    <property type="component" value="Unassembled WGS sequence"/>
</dbReference>
<accession>A0A0B8NKA5</accession>
<evidence type="ECO:0000313" key="2">
    <source>
        <dbReference type="EMBL" id="GAP31068.1"/>
    </source>
</evidence>
<dbReference type="GeneID" id="93376536"/>
<reference evidence="2 3" key="2">
    <citation type="journal article" date="2016" name="Genome Announc.">
        <title>Draft Genome Sequence of Erythromycin- and Oxytetracycline-Sensitive Nocardia seriolae Strain U-1 (NBRC 110359).</title>
        <authorList>
            <person name="Imajoh M."/>
            <person name="Sukeda M."/>
            <person name="Shimizu M."/>
            <person name="Yamane J."/>
            <person name="Ohnishi K."/>
            <person name="Oshima S."/>
        </authorList>
    </citation>
    <scope>NUCLEOTIDE SEQUENCE [LARGE SCALE GENOMIC DNA]</scope>
    <source>
        <strain evidence="2 3">U-1</strain>
    </source>
</reference>
<sequence length="196" mass="21157">MPTIIIVAAVILVLGALGAGIAAAVLHGWSRAVVAGAGFSVRQLSSAQLDEFLSEATFRVTVRREFPFPPHKVWDALQLDGAFSWIPFVGGIRYLDDYRREGATRTFDATLFACAEKVVTVAPHKQLGVTGTRISIPFAIDAFAQDYRLAETTGGSALTWTIAFRPRLGAGLPLRWAAPFVRPFLSAAIKGLTSRI</sequence>
<keyword evidence="3" id="KW-1185">Reference proteome</keyword>
<evidence type="ECO:0000313" key="3">
    <source>
        <dbReference type="Proteomes" id="UP000037179"/>
    </source>
</evidence>